<dbReference type="Pfam" id="PF01255">
    <property type="entry name" value="Prenyltransf"/>
    <property type="match status" value="1"/>
</dbReference>
<dbReference type="RefSeq" id="WP_079101052.1">
    <property type="nucleotide sequence ID" value="NZ_JBIRWE010000002.1"/>
</dbReference>
<dbReference type="InterPro" id="IPR001441">
    <property type="entry name" value="UPP_synth-like"/>
</dbReference>
<feature type="binding site" evidence="3">
    <location>
        <position position="83"/>
    </location>
    <ligand>
        <name>substrate</name>
    </ligand>
</feature>
<feature type="binding site" evidence="3">
    <location>
        <position position="219"/>
    </location>
    <ligand>
        <name>Mg(2+)</name>
        <dbReference type="ChEBI" id="CHEBI:18420"/>
    </ligand>
</feature>
<feature type="binding site" evidence="3">
    <location>
        <position position="200"/>
    </location>
    <ligand>
        <name>substrate</name>
    </ligand>
</feature>
<dbReference type="HAMAP" id="MF_01139">
    <property type="entry name" value="ISPT"/>
    <property type="match status" value="1"/>
</dbReference>
<feature type="binding site" evidence="3">
    <location>
        <begin position="76"/>
        <end position="78"/>
    </location>
    <ligand>
        <name>substrate</name>
    </ligand>
</feature>
<dbReference type="PANTHER" id="PTHR10291">
    <property type="entry name" value="DEHYDRODOLICHYL DIPHOSPHATE SYNTHASE FAMILY MEMBER"/>
    <property type="match status" value="1"/>
</dbReference>
<comment type="caution">
    <text evidence="5">The sequence shown here is derived from an EMBL/GenBank/DDBJ whole genome shotgun (WGS) entry which is preliminary data.</text>
</comment>
<feature type="binding site" evidence="3">
    <location>
        <position position="36"/>
    </location>
    <ligand>
        <name>substrate</name>
    </ligand>
</feature>
<dbReference type="EC" id="2.5.1.-" evidence="3"/>
<comment type="subunit">
    <text evidence="3">Homodimer.</text>
</comment>
<comment type="caution">
    <text evidence="3">Lacks conserved residue(s) required for the propagation of feature annotation.</text>
</comment>
<feature type="active site" description="Proton acceptor" evidence="3">
    <location>
        <position position="79"/>
    </location>
</feature>
<dbReference type="EMBL" id="JBIRWE010000002">
    <property type="protein sequence ID" value="MFI1964010.1"/>
    <property type="molecule type" value="Genomic_DNA"/>
</dbReference>
<comment type="cofactor">
    <cofactor evidence="3">
        <name>Mg(2+)</name>
        <dbReference type="ChEBI" id="CHEBI:18420"/>
    </cofactor>
    <text evidence="3">Binds 2 magnesium ions per subunit.</text>
</comment>
<keyword evidence="3" id="KW-0460">Magnesium</keyword>
<organism evidence="5 6">
    <name type="scientific">Streptomyces pathocidini</name>
    <dbReference type="NCBI Taxonomy" id="1650571"/>
    <lineage>
        <taxon>Bacteria</taxon>
        <taxon>Bacillati</taxon>
        <taxon>Actinomycetota</taxon>
        <taxon>Actinomycetes</taxon>
        <taxon>Kitasatosporales</taxon>
        <taxon>Streptomycetaceae</taxon>
        <taxon>Streptomyces</taxon>
    </lineage>
</organism>
<reference evidence="5 6" key="1">
    <citation type="submission" date="2024-10" db="EMBL/GenBank/DDBJ databases">
        <title>The Natural Products Discovery Center: Release of the First 8490 Sequenced Strains for Exploring Actinobacteria Biosynthetic Diversity.</title>
        <authorList>
            <person name="Kalkreuter E."/>
            <person name="Kautsar S.A."/>
            <person name="Yang D."/>
            <person name="Bader C.D."/>
            <person name="Teijaro C.N."/>
            <person name="Fluegel L."/>
            <person name="Davis C.M."/>
            <person name="Simpson J.R."/>
            <person name="Lauterbach L."/>
            <person name="Steele A.D."/>
            <person name="Gui C."/>
            <person name="Meng S."/>
            <person name="Li G."/>
            <person name="Viehrig K."/>
            <person name="Ye F."/>
            <person name="Su P."/>
            <person name="Kiefer A.F."/>
            <person name="Nichols A."/>
            <person name="Cepeda A.J."/>
            <person name="Yan W."/>
            <person name="Fan B."/>
            <person name="Jiang Y."/>
            <person name="Adhikari A."/>
            <person name="Zheng C.-J."/>
            <person name="Schuster L."/>
            <person name="Cowan T.M."/>
            <person name="Smanski M.J."/>
            <person name="Chevrette M.G."/>
            <person name="De Carvalho L.P.S."/>
            <person name="Shen B."/>
        </authorList>
    </citation>
    <scope>NUCLEOTIDE SEQUENCE [LARGE SCALE GENOMIC DNA]</scope>
    <source>
        <strain evidence="5 6">NPDC020327</strain>
    </source>
</reference>
<dbReference type="Gene3D" id="3.40.1180.10">
    <property type="entry name" value="Decaprenyl diphosphate synthase-like"/>
    <property type="match status" value="1"/>
</dbReference>
<keyword evidence="3" id="KW-0479">Metal-binding</keyword>
<dbReference type="InterPro" id="IPR036424">
    <property type="entry name" value="UPP_synth-like_sf"/>
</dbReference>
<comment type="function">
    <text evidence="3">Catalyzes the condensation of isopentenyl diphosphate (IPP) with allylic pyrophosphates generating different type of terpenoids.</text>
</comment>
<evidence type="ECO:0000256" key="2">
    <source>
        <dbReference type="ARBA" id="ARBA00038453"/>
    </source>
</evidence>
<dbReference type="SUPFAM" id="SSF64005">
    <property type="entry name" value="Undecaprenyl diphosphate synthase"/>
    <property type="match status" value="1"/>
</dbReference>
<dbReference type="CDD" id="cd00475">
    <property type="entry name" value="Cis_IPPS"/>
    <property type="match status" value="1"/>
</dbReference>
<proteinExistence type="inferred from homology"/>
<evidence type="ECO:0000256" key="1">
    <source>
        <dbReference type="ARBA" id="ARBA00022679"/>
    </source>
</evidence>
<feature type="active site" evidence="3">
    <location>
        <position position="31"/>
    </location>
</feature>
<accession>A0ABW7UMY4</accession>
<dbReference type="PANTHER" id="PTHR10291:SF43">
    <property type="entry name" value="DEHYDRODOLICHYL DIPHOSPHATE SYNTHASE COMPLEX SUBUNIT DHDDS"/>
    <property type="match status" value="1"/>
</dbReference>
<dbReference type="GO" id="GO:0016740">
    <property type="term" value="F:transferase activity"/>
    <property type="evidence" value="ECO:0007669"/>
    <property type="project" value="UniProtKB-KW"/>
</dbReference>
<protein>
    <recommendedName>
        <fullName evidence="3">Isoprenyl transferase</fullName>
        <ecNumber evidence="3">2.5.1.-</ecNumber>
    </recommendedName>
</protein>
<sequence>MTAFVPHLQPHPTPASSDGRPSLRHVAVIMDGNRRWAAEHHMAPRDGYQAGAAKVTEFLSWCDQTGIEIITLMAASADNLLHRDPRILAEAMDIIVTALNELADHGRYRLCPIGRLPRLGPVTEHALHRVRARTTDAPGPTVNIAVAYNGREEITDAVRALLARHLRQGTLSSLTERLSPQDIAEQLYTATQPDPDLVIRTSGEQRLSTLMPWQTVYSELCFIPAYWPDLAHSDFARALTSYHQRHRRFGA</sequence>
<feature type="binding site" evidence="3">
    <location>
        <begin position="206"/>
        <end position="208"/>
    </location>
    <ligand>
        <name>substrate</name>
    </ligand>
</feature>
<evidence type="ECO:0000313" key="5">
    <source>
        <dbReference type="EMBL" id="MFI1964010.1"/>
    </source>
</evidence>
<feature type="binding site" evidence="3">
    <location>
        <begin position="32"/>
        <end position="35"/>
    </location>
    <ligand>
        <name>substrate</name>
    </ligand>
</feature>
<dbReference type="Proteomes" id="UP001611548">
    <property type="component" value="Unassembled WGS sequence"/>
</dbReference>
<name>A0ABW7UMY4_9ACTN</name>
<evidence type="ECO:0000313" key="6">
    <source>
        <dbReference type="Proteomes" id="UP001611548"/>
    </source>
</evidence>
<comment type="similarity">
    <text evidence="2">Belongs to the UPP synthase family. Z-FPP synthase subfamily.</text>
</comment>
<dbReference type="NCBIfam" id="TIGR00055">
    <property type="entry name" value="uppS"/>
    <property type="match status" value="1"/>
</dbReference>
<feature type="binding site" evidence="3">
    <location>
        <position position="31"/>
    </location>
    <ligand>
        <name>Mg(2+)</name>
        <dbReference type="ChEBI" id="CHEBI:18420"/>
    </ligand>
</feature>
<keyword evidence="1 3" id="KW-0808">Transferase</keyword>
<keyword evidence="6" id="KW-1185">Reference proteome</keyword>
<evidence type="ECO:0000256" key="4">
    <source>
        <dbReference type="SAM" id="MobiDB-lite"/>
    </source>
</evidence>
<gene>
    <name evidence="5" type="primary">uppS</name>
    <name evidence="5" type="ORF">ACH429_07715</name>
</gene>
<evidence type="ECO:0000256" key="3">
    <source>
        <dbReference type="HAMAP-Rule" id="MF_01139"/>
    </source>
</evidence>
<feature type="region of interest" description="Disordered" evidence="4">
    <location>
        <begin position="1"/>
        <end position="21"/>
    </location>
</feature>